<gene>
    <name evidence="10" type="ORF">TheveDRAFT_0484</name>
</gene>
<evidence type="ECO:0000313" key="11">
    <source>
        <dbReference type="Proteomes" id="UP000005730"/>
    </source>
</evidence>
<evidence type="ECO:0000256" key="6">
    <source>
        <dbReference type="PIRSR" id="PIRSR004692-3"/>
    </source>
</evidence>
<dbReference type="SUPFAM" id="SSF53697">
    <property type="entry name" value="SIS domain"/>
    <property type="match status" value="1"/>
</dbReference>
<name>H0UQ16_9BACT</name>
<dbReference type="InterPro" id="IPR004800">
    <property type="entry name" value="KdsD/KpsF-type"/>
</dbReference>
<dbReference type="EMBL" id="CM001377">
    <property type="protein sequence ID" value="EHM09645.1"/>
    <property type="molecule type" value="Genomic_DNA"/>
</dbReference>
<evidence type="ECO:0000313" key="10">
    <source>
        <dbReference type="EMBL" id="EHM09645.1"/>
    </source>
</evidence>
<reference evidence="10 11" key="1">
    <citation type="submission" date="2011-10" db="EMBL/GenBank/DDBJ databases">
        <title>The Noncontiguous Finished genome of Thermanaerovibrio velox DSM 12556.</title>
        <authorList>
            <consortium name="US DOE Joint Genome Institute (JGI-PGF)"/>
            <person name="Lucas S."/>
            <person name="Copeland A."/>
            <person name="Lapidus A."/>
            <person name="Glavina del Rio T."/>
            <person name="Dalin E."/>
            <person name="Tice H."/>
            <person name="Bruce D."/>
            <person name="Goodwin L."/>
            <person name="Pitluck S."/>
            <person name="Peters L."/>
            <person name="Mikhailova N."/>
            <person name="Teshima H."/>
            <person name="Kyrpides N."/>
            <person name="Mavromatis K."/>
            <person name="Ivanova N."/>
            <person name="Markowitz V."/>
            <person name="Cheng J.-F."/>
            <person name="Hugenholtz P."/>
            <person name="Woyke T."/>
            <person name="Wu D."/>
            <person name="Spring S."/>
            <person name="Brambilla E.-M."/>
            <person name="Klenk H.-P."/>
            <person name="Eisen J.A."/>
        </authorList>
    </citation>
    <scope>NUCLEOTIDE SEQUENCE [LARGE SCALE GENOMIC DNA]</scope>
    <source>
        <strain evidence="10 11">DSM 12556</strain>
    </source>
</reference>
<dbReference type="eggNOG" id="COG0517">
    <property type="taxonomic scope" value="Bacteria"/>
</dbReference>
<dbReference type="PROSITE" id="PS51371">
    <property type="entry name" value="CBS"/>
    <property type="match status" value="2"/>
</dbReference>
<dbReference type="CDD" id="cd05014">
    <property type="entry name" value="SIS_Kpsf"/>
    <property type="match status" value="1"/>
</dbReference>
<dbReference type="PIRSF" id="PIRSF004692">
    <property type="entry name" value="KdsD_KpsF"/>
    <property type="match status" value="1"/>
</dbReference>
<evidence type="ECO:0000256" key="2">
    <source>
        <dbReference type="ARBA" id="ARBA00022737"/>
    </source>
</evidence>
<comment type="similarity">
    <text evidence="1 4">Belongs to the SIS family. GutQ/KpsF subfamily.</text>
</comment>
<evidence type="ECO:0000259" key="8">
    <source>
        <dbReference type="PROSITE" id="PS51371"/>
    </source>
</evidence>
<dbReference type="GO" id="GO:0046872">
    <property type="term" value="F:metal ion binding"/>
    <property type="evidence" value="ECO:0007669"/>
    <property type="project" value="UniProtKB-KW"/>
</dbReference>
<proteinExistence type="inferred from homology"/>
<feature type="binding site" evidence="5">
    <location>
        <position position="86"/>
    </location>
    <ligand>
        <name>Zn(2+)</name>
        <dbReference type="ChEBI" id="CHEBI:29105"/>
    </ligand>
</feature>
<feature type="domain" description="CBS" evidence="8">
    <location>
        <begin position="282"/>
        <end position="333"/>
    </location>
</feature>
<evidence type="ECO:0000256" key="4">
    <source>
        <dbReference type="PIRNR" id="PIRNR004692"/>
    </source>
</evidence>
<evidence type="ECO:0000256" key="7">
    <source>
        <dbReference type="PROSITE-ProRule" id="PRU00703"/>
    </source>
</evidence>
<dbReference type="InterPro" id="IPR035474">
    <property type="entry name" value="SIS_Kpsf"/>
</dbReference>
<evidence type="ECO:0000259" key="9">
    <source>
        <dbReference type="PROSITE" id="PS51464"/>
    </source>
</evidence>
<dbReference type="AlphaFoldDB" id="H0UQ16"/>
<keyword evidence="5" id="KW-0862">Zinc</keyword>
<accession>H0UQ16</accession>
<dbReference type="GO" id="GO:0005975">
    <property type="term" value="P:carbohydrate metabolic process"/>
    <property type="evidence" value="ECO:0007669"/>
    <property type="project" value="InterPro"/>
</dbReference>
<feature type="site" description="Catalytically relevant" evidence="6">
    <location>
        <position position="156"/>
    </location>
</feature>
<dbReference type="Pfam" id="PF00571">
    <property type="entry name" value="CBS"/>
    <property type="match status" value="2"/>
</dbReference>
<dbReference type="Gene3D" id="3.10.580.10">
    <property type="entry name" value="CBS-domain"/>
    <property type="match status" value="1"/>
</dbReference>
<keyword evidence="2" id="KW-0677">Repeat</keyword>
<protein>
    <submittedName>
        <fullName evidence="10">KpsF/GutQ family protein</fullName>
    </submittedName>
</protein>
<dbReference type="InterPro" id="IPR050986">
    <property type="entry name" value="GutQ/KpsF_isomerases"/>
</dbReference>
<dbReference type="GO" id="GO:1901135">
    <property type="term" value="P:carbohydrate derivative metabolic process"/>
    <property type="evidence" value="ECO:0007669"/>
    <property type="project" value="InterPro"/>
</dbReference>
<dbReference type="GO" id="GO:0019146">
    <property type="term" value="F:arabinose-5-phosphate isomerase activity"/>
    <property type="evidence" value="ECO:0007669"/>
    <property type="project" value="UniProtKB-ARBA"/>
</dbReference>
<evidence type="ECO:0000256" key="3">
    <source>
        <dbReference type="ARBA" id="ARBA00023122"/>
    </source>
</evidence>
<dbReference type="Gene3D" id="3.40.50.10490">
    <property type="entry name" value="Glucose-6-phosphate isomerase like protein, domain 1"/>
    <property type="match status" value="1"/>
</dbReference>
<keyword evidence="5" id="KW-0479">Metal-binding</keyword>
<dbReference type="HOGENOM" id="CLU_040681_13_1_0"/>
<dbReference type="STRING" id="926567.TheveDRAFT_0484"/>
<dbReference type="PANTHER" id="PTHR42745">
    <property type="match status" value="1"/>
</dbReference>
<dbReference type="CDD" id="cd04604">
    <property type="entry name" value="CBS_pair_SIS_assoc"/>
    <property type="match status" value="1"/>
</dbReference>
<dbReference type="GO" id="GO:0097367">
    <property type="term" value="F:carbohydrate derivative binding"/>
    <property type="evidence" value="ECO:0007669"/>
    <property type="project" value="InterPro"/>
</dbReference>
<organism evidence="10 11">
    <name type="scientific">Thermanaerovibrio velox DSM 12556</name>
    <dbReference type="NCBI Taxonomy" id="926567"/>
    <lineage>
        <taxon>Bacteria</taxon>
        <taxon>Thermotogati</taxon>
        <taxon>Synergistota</taxon>
        <taxon>Synergistia</taxon>
        <taxon>Synergistales</taxon>
        <taxon>Synergistaceae</taxon>
        <taxon>Thermanaerovibrio</taxon>
    </lineage>
</organism>
<dbReference type="NCBIfam" id="TIGR00393">
    <property type="entry name" value="kpsF"/>
    <property type="match status" value="1"/>
</dbReference>
<dbReference type="InterPro" id="IPR000644">
    <property type="entry name" value="CBS_dom"/>
</dbReference>
<keyword evidence="11" id="KW-1185">Reference proteome</keyword>
<evidence type="ECO:0000256" key="1">
    <source>
        <dbReference type="ARBA" id="ARBA00008165"/>
    </source>
</evidence>
<dbReference type="InterPro" id="IPR046342">
    <property type="entry name" value="CBS_dom_sf"/>
</dbReference>
<feature type="site" description="Catalytically relevant" evidence="6">
    <location>
        <position position="63"/>
    </location>
</feature>
<feature type="site" description="Catalytically relevant" evidence="6">
    <location>
        <position position="115"/>
    </location>
</feature>
<dbReference type="InterPro" id="IPR001347">
    <property type="entry name" value="SIS_dom"/>
</dbReference>
<dbReference type="PROSITE" id="PS51464">
    <property type="entry name" value="SIS"/>
    <property type="match status" value="1"/>
</dbReference>
<feature type="domain" description="CBS" evidence="8">
    <location>
        <begin position="214"/>
        <end position="274"/>
    </location>
</feature>
<dbReference type="Pfam" id="PF01380">
    <property type="entry name" value="SIS"/>
    <property type="match status" value="1"/>
</dbReference>
<evidence type="ECO:0000256" key="5">
    <source>
        <dbReference type="PIRSR" id="PIRSR004692-2"/>
    </source>
</evidence>
<dbReference type="eggNOG" id="COG0794">
    <property type="taxonomic scope" value="Bacteria"/>
</dbReference>
<dbReference type="InterPro" id="IPR046348">
    <property type="entry name" value="SIS_dom_sf"/>
</dbReference>
<feature type="site" description="Catalytically relevant" evidence="6">
    <location>
        <position position="197"/>
    </location>
</feature>
<sequence>MLPYERDISRVGDRELLETGLEVMREEAAAVLAAADRMGDELVRAARMVASCSGRVVVCGLGKSGLIGRKIAATLASLGCPAFFLHAAEGSHGDLGMVCRGDVGLFLSNSGTTREVLEIVPFFRRIGCPVVAMTGRLDSPLARSADVVLDCSVRREADPLGIAPTSSTTLQLAVGDALAGMVTRLLGLKEEDFALFHPGGALGRRLLLRLSDVMAQGDRVPRVASSALVKEALFEMTHKGYGAVAVEGPEGLLEGIFTDGDLRRLMERRGVDALELPVGDVMTLSPKVMPPHKLAAEALRLMEEMEISVVLVAEEGRLLGIVHLHDLLKAGVA</sequence>
<dbReference type="PANTHER" id="PTHR42745:SF1">
    <property type="entry name" value="ARABINOSE 5-PHOSPHATE ISOMERASE KDSD"/>
    <property type="match status" value="1"/>
</dbReference>
<dbReference type="SMART" id="SM00116">
    <property type="entry name" value="CBS"/>
    <property type="match status" value="2"/>
</dbReference>
<dbReference type="Proteomes" id="UP000005730">
    <property type="component" value="Chromosome"/>
</dbReference>
<dbReference type="FunFam" id="3.40.50.10490:FF:000011">
    <property type="entry name" value="Arabinose 5-phosphate isomerase"/>
    <property type="match status" value="1"/>
</dbReference>
<keyword evidence="3 7" id="KW-0129">CBS domain</keyword>
<feature type="domain" description="SIS" evidence="9">
    <location>
        <begin position="45"/>
        <end position="188"/>
    </location>
</feature>